<evidence type="ECO:0000313" key="1">
    <source>
        <dbReference type="EMBL" id="KAJ2900087.1"/>
    </source>
</evidence>
<evidence type="ECO:0000313" key="2">
    <source>
        <dbReference type="Proteomes" id="UP001139981"/>
    </source>
</evidence>
<comment type="caution">
    <text evidence="1">The sequence shown here is derived from an EMBL/GenBank/DDBJ whole genome shotgun (WGS) entry which is preliminary data.</text>
</comment>
<dbReference type="Proteomes" id="UP001139981">
    <property type="component" value="Unassembled WGS sequence"/>
</dbReference>
<organism evidence="1 2">
    <name type="scientific">Coemansia aciculifera</name>
    <dbReference type="NCBI Taxonomy" id="417176"/>
    <lineage>
        <taxon>Eukaryota</taxon>
        <taxon>Fungi</taxon>
        <taxon>Fungi incertae sedis</taxon>
        <taxon>Zoopagomycota</taxon>
        <taxon>Kickxellomycotina</taxon>
        <taxon>Kickxellomycetes</taxon>
        <taxon>Kickxellales</taxon>
        <taxon>Kickxellaceae</taxon>
        <taxon>Coemansia</taxon>
    </lineage>
</organism>
<accession>A0ACC1MA30</accession>
<protein>
    <submittedName>
        <fullName evidence="1">Uncharacterized protein</fullName>
    </submittedName>
</protein>
<sequence length="549" mass="60860">MVVEFLEERPKGWFSADIAKHNEKKSVLTPLLSTSERWRSAVLESICDNCTLSFDFTRRAVEMELPAWPGNYSYPGFRSALLVKRVIVTAKLWRDVCDGTFATTISRPQYQGVSFPFANTLVLVLVQGDSIITRDLEYRSSTNREKVVGFARSLLQLVPVATSVHVEFSSINSTEPDYSDLYGVLLSELYQGRVSNVCVTTKMKQTLSVSLGAATGLTSITHGPSIACAQFTYLAYRNAGTLKRLSVRVTTQLDFLRLIDGNAFVPVVYSCLDTLLLTVVDTSYETSWAFVEDLAPFPSLAMLAVHAGYPFSDDLLFRGNGATLRSLRLPFSAIARNALDKLGALRSVNFAQIRQMAIGEYSMADHGFEGMHPDMPIEQQVHRILEGVVALTMGNDTSGARILSSIVTAPSLATLQRLKFGNVQCAADDIVQLLVALPCLVSLTCGIRDLKSDIESIPARERPSRLCAKYCTLSSNFRVLRVSIQSVQCVEYLAYAAMLLAILCPNFVQVNLPLEFRKSFGRQIAWAIINATFRPYYDSISRIVYMESD</sequence>
<keyword evidence="2" id="KW-1185">Reference proteome</keyword>
<reference evidence="1" key="1">
    <citation type="submission" date="2022-07" db="EMBL/GenBank/DDBJ databases">
        <title>Phylogenomic reconstructions and comparative analyses of Kickxellomycotina fungi.</title>
        <authorList>
            <person name="Reynolds N.K."/>
            <person name="Stajich J.E."/>
            <person name="Barry K."/>
            <person name="Grigoriev I.V."/>
            <person name="Crous P."/>
            <person name="Smith M.E."/>
        </authorList>
    </citation>
    <scope>NUCLEOTIDE SEQUENCE</scope>
    <source>
        <strain evidence="1">CBS 190363</strain>
    </source>
</reference>
<dbReference type="EMBL" id="JANBVB010000012">
    <property type="protein sequence ID" value="KAJ2900087.1"/>
    <property type="molecule type" value="Genomic_DNA"/>
</dbReference>
<proteinExistence type="predicted"/>
<name>A0ACC1MA30_9FUNG</name>
<gene>
    <name evidence="1" type="ORF">IWW38_000707</name>
</gene>